<dbReference type="AlphaFoldDB" id="A0A9P7M7D6"/>
<evidence type="ECO:0000256" key="2">
    <source>
        <dbReference type="ARBA" id="ARBA00022692"/>
    </source>
</evidence>
<name>A0A9P7M7D6_9HYPO</name>
<dbReference type="Pfam" id="PF01284">
    <property type="entry name" value="MARVEL"/>
    <property type="match status" value="1"/>
</dbReference>
<evidence type="ECO:0000313" key="8">
    <source>
        <dbReference type="Proteomes" id="UP000706124"/>
    </source>
</evidence>
<evidence type="ECO:0000256" key="3">
    <source>
        <dbReference type="ARBA" id="ARBA00022989"/>
    </source>
</evidence>
<evidence type="ECO:0000313" key="7">
    <source>
        <dbReference type="EMBL" id="KAG5931804.1"/>
    </source>
</evidence>
<dbReference type="PANTHER" id="PTHR37451:SF5">
    <property type="entry name" value="MARVEL DOMAIN-CONTAINING PROTEIN"/>
    <property type="match status" value="1"/>
</dbReference>
<gene>
    <name evidence="7" type="ORF">E4U60_005786</name>
</gene>
<comment type="subcellular location">
    <subcellularLocation>
        <location evidence="1">Membrane</location>
        <topology evidence="1">Multi-pass membrane protein</topology>
    </subcellularLocation>
</comment>
<keyword evidence="3 5" id="KW-1133">Transmembrane helix</keyword>
<protein>
    <recommendedName>
        <fullName evidence="6">MARVEL domain-containing protein</fullName>
    </recommendedName>
</protein>
<dbReference type="OrthoDB" id="2117453at2759"/>
<reference evidence="7 8" key="1">
    <citation type="journal article" date="2020" name="bioRxiv">
        <title>Whole genome comparisons of ergot fungi reveals the divergence and evolution of species within the genus Claviceps are the result of varying mechanisms driving genome evolution and host range expansion.</title>
        <authorList>
            <person name="Wyka S.A."/>
            <person name="Mondo S.J."/>
            <person name="Liu M."/>
            <person name="Dettman J."/>
            <person name="Nalam V."/>
            <person name="Broders K.D."/>
        </authorList>
    </citation>
    <scope>NUCLEOTIDE SEQUENCE [LARGE SCALE GENOMIC DNA]</scope>
    <source>
        <strain evidence="7 8">CCC 1485</strain>
    </source>
</reference>
<feature type="domain" description="MARVEL" evidence="6">
    <location>
        <begin position="7"/>
        <end position="132"/>
    </location>
</feature>
<proteinExistence type="predicted"/>
<comment type="caution">
    <text evidence="7">The sequence shown here is derived from an EMBL/GenBank/DDBJ whole genome shotgun (WGS) entry which is preliminary data.</text>
</comment>
<accession>A0A9P7M7D6</accession>
<keyword evidence="2 5" id="KW-0812">Transmembrane</keyword>
<evidence type="ECO:0000259" key="6">
    <source>
        <dbReference type="Pfam" id="PF01284"/>
    </source>
</evidence>
<dbReference type="GO" id="GO:0016020">
    <property type="term" value="C:membrane"/>
    <property type="evidence" value="ECO:0007669"/>
    <property type="project" value="UniProtKB-SubCell"/>
</dbReference>
<dbReference type="Proteomes" id="UP000706124">
    <property type="component" value="Unassembled WGS sequence"/>
</dbReference>
<sequence>MSRLSVIALRLLQTLLAVGTLGVSAYVVNWYRMKTTQTPPGSIDYLLSASIISMVSILYLEISPRFFCRAAHPYATLTVEGLNTVLYFAGFIAIAVHVGSPTLCNSTACKATRGDSVLAAAAFCAWIASATLTAKQMIVGRSATQSKTGDTQVREVQHELA</sequence>
<dbReference type="EMBL" id="SRPO01000521">
    <property type="protein sequence ID" value="KAG5931804.1"/>
    <property type="molecule type" value="Genomic_DNA"/>
</dbReference>
<feature type="transmembrane region" description="Helical" evidence="5">
    <location>
        <begin position="43"/>
        <end position="62"/>
    </location>
</feature>
<evidence type="ECO:0000256" key="5">
    <source>
        <dbReference type="SAM" id="Phobius"/>
    </source>
</evidence>
<feature type="transmembrane region" description="Helical" evidence="5">
    <location>
        <begin position="116"/>
        <end position="134"/>
    </location>
</feature>
<dbReference type="PANTHER" id="PTHR37451">
    <property type="entry name" value="MARVEL DOMAIN"/>
    <property type="match status" value="1"/>
</dbReference>
<keyword evidence="8" id="KW-1185">Reference proteome</keyword>
<dbReference type="InterPro" id="IPR008253">
    <property type="entry name" value="Marvel"/>
</dbReference>
<feature type="transmembrane region" description="Helical" evidence="5">
    <location>
        <begin position="74"/>
        <end position="96"/>
    </location>
</feature>
<keyword evidence="4 5" id="KW-0472">Membrane</keyword>
<feature type="transmembrane region" description="Helical" evidence="5">
    <location>
        <begin position="7"/>
        <end position="31"/>
    </location>
</feature>
<evidence type="ECO:0000256" key="1">
    <source>
        <dbReference type="ARBA" id="ARBA00004141"/>
    </source>
</evidence>
<organism evidence="7 8">
    <name type="scientific">Claviceps pazoutovae</name>
    <dbReference type="NCBI Taxonomy" id="1649127"/>
    <lineage>
        <taxon>Eukaryota</taxon>
        <taxon>Fungi</taxon>
        <taxon>Dikarya</taxon>
        <taxon>Ascomycota</taxon>
        <taxon>Pezizomycotina</taxon>
        <taxon>Sordariomycetes</taxon>
        <taxon>Hypocreomycetidae</taxon>
        <taxon>Hypocreales</taxon>
        <taxon>Clavicipitaceae</taxon>
        <taxon>Claviceps</taxon>
    </lineage>
</organism>
<evidence type="ECO:0000256" key="4">
    <source>
        <dbReference type="ARBA" id="ARBA00023136"/>
    </source>
</evidence>